<gene>
    <name evidence="2" type="ORF">BCR44DRAFT_1098062</name>
</gene>
<keyword evidence="3" id="KW-1185">Reference proteome</keyword>
<accession>A0A1Y2I1D6</accession>
<feature type="compositionally biased region" description="Basic and acidic residues" evidence="1">
    <location>
        <begin position="54"/>
        <end position="63"/>
    </location>
</feature>
<comment type="caution">
    <text evidence="2">The sequence shown here is derived from an EMBL/GenBank/DDBJ whole genome shotgun (WGS) entry which is preliminary data.</text>
</comment>
<reference evidence="2 3" key="1">
    <citation type="submission" date="2016-07" db="EMBL/GenBank/DDBJ databases">
        <title>Pervasive Adenine N6-methylation of Active Genes in Fungi.</title>
        <authorList>
            <consortium name="DOE Joint Genome Institute"/>
            <person name="Mondo S.J."/>
            <person name="Dannebaum R.O."/>
            <person name="Kuo R.C."/>
            <person name="Labutti K."/>
            <person name="Haridas S."/>
            <person name="Kuo A."/>
            <person name="Salamov A."/>
            <person name="Ahrendt S.R."/>
            <person name="Lipzen A."/>
            <person name="Sullivan W."/>
            <person name="Andreopoulos W.B."/>
            <person name="Clum A."/>
            <person name="Lindquist E."/>
            <person name="Daum C."/>
            <person name="Ramamoorthy G.K."/>
            <person name="Gryganskyi A."/>
            <person name="Culley D."/>
            <person name="Magnuson J.K."/>
            <person name="James T.Y."/>
            <person name="O'Malley M.A."/>
            <person name="Stajich J.E."/>
            <person name="Spatafora J.W."/>
            <person name="Visel A."/>
            <person name="Grigoriev I.V."/>
        </authorList>
    </citation>
    <scope>NUCLEOTIDE SEQUENCE [LARGE SCALE GENOMIC DNA]</scope>
    <source>
        <strain evidence="2 3">PL171</strain>
    </source>
</reference>
<protein>
    <submittedName>
        <fullName evidence="2">Uncharacterized protein</fullName>
    </submittedName>
</protein>
<evidence type="ECO:0000313" key="3">
    <source>
        <dbReference type="Proteomes" id="UP000193411"/>
    </source>
</evidence>
<dbReference type="Proteomes" id="UP000193411">
    <property type="component" value="Unassembled WGS sequence"/>
</dbReference>
<dbReference type="AlphaFoldDB" id="A0A1Y2I1D6"/>
<name>A0A1Y2I1D6_9FUNG</name>
<proteinExistence type="predicted"/>
<dbReference type="EMBL" id="MCFL01000002">
    <property type="protein sequence ID" value="ORZ40667.1"/>
    <property type="molecule type" value="Genomic_DNA"/>
</dbReference>
<evidence type="ECO:0000256" key="1">
    <source>
        <dbReference type="SAM" id="MobiDB-lite"/>
    </source>
</evidence>
<organism evidence="2 3">
    <name type="scientific">Catenaria anguillulae PL171</name>
    <dbReference type="NCBI Taxonomy" id="765915"/>
    <lineage>
        <taxon>Eukaryota</taxon>
        <taxon>Fungi</taxon>
        <taxon>Fungi incertae sedis</taxon>
        <taxon>Blastocladiomycota</taxon>
        <taxon>Blastocladiomycetes</taxon>
        <taxon>Blastocladiales</taxon>
        <taxon>Catenariaceae</taxon>
        <taxon>Catenaria</taxon>
    </lineage>
</organism>
<feature type="region of interest" description="Disordered" evidence="1">
    <location>
        <begin position="48"/>
        <end position="78"/>
    </location>
</feature>
<evidence type="ECO:0000313" key="2">
    <source>
        <dbReference type="EMBL" id="ORZ40667.1"/>
    </source>
</evidence>
<sequence length="78" mass="8561">MTKMLVIWRPTCSTMALDAGRRHRCSGNIQYSALVSTRAGSMCIEAEQQITIPHSERKKKEGDGTEPDAGGPPYPPDE</sequence>